<evidence type="ECO:0000256" key="1">
    <source>
        <dbReference type="SAM" id="SignalP"/>
    </source>
</evidence>
<dbReference type="Proteomes" id="UP000184267">
    <property type="component" value="Unassembled WGS sequence"/>
</dbReference>
<feature type="signal peptide" evidence="1">
    <location>
        <begin position="1"/>
        <end position="27"/>
    </location>
</feature>
<dbReference type="STRING" id="154538.A0A1M2VI81"/>
<dbReference type="AlphaFoldDB" id="A0A1M2VI81"/>
<dbReference type="EMBL" id="MNAD01001195">
    <property type="protein sequence ID" value="OJT07301.1"/>
    <property type="molecule type" value="Genomic_DNA"/>
</dbReference>
<dbReference type="PROSITE" id="PS51257">
    <property type="entry name" value="PROKAR_LIPOPROTEIN"/>
    <property type="match status" value="1"/>
</dbReference>
<keyword evidence="3" id="KW-1185">Reference proteome</keyword>
<dbReference type="OrthoDB" id="3249523at2759"/>
<name>A0A1M2VI81_TRAPU</name>
<gene>
    <name evidence="2" type="ORF">TRAPUB_1844</name>
</gene>
<evidence type="ECO:0008006" key="4">
    <source>
        <dbReference type="Google" id="ProtNLM"/>
    </source>
</evidence>
<proteinExistence type="predicted"/>
<reference evidence="2 3" key="1">
    <citation type="submission" date="2016-10" db="EMBL/GenBank/DDBJ databases">
        <title>Genome sequence of the basidiomycete white-rot fungus Trametes pubescens.</title>
        <authorList>
            <person name="Makela M.R."/>
            <person name="Granchi Z."/>
            <person name="Peng M."/>
            <person name="De Vries R.P."/>
            <person name="Grigoriev I."/>
            <person name="Riley R."/>
            <person name="Hilden K."/>
        </authorList>
    </citation>
    <scope>NUCLEOTIDE SEQUENCE [LARGE SCALE GENOMIC DNA]</scope>
    <source>
        <strain evidence="2 3">FBCC735</strain>
    </source>
</reference>
<evidence type="ECO:0000313" key="2">
    <source>
        <dbReference type="EMBL" id="OJT07301.1"/>
    </source>
</evidence>
<protein>
    <recommendedName>
        <fullName evidence="4">Secreted protein</fullName>
    </recommendedName>
</protein>
<comment type="caution">
    <text evidence="2">The sequence shown here is derived from an EMBL/GenBank/DDBJ whole genome shotgun (WGS) entry which is preliminary data.</text>
</comment>
<sequence>MKTFATLLSVCAVVVGSCALFTPRGDAAEVCTGAKTVSSSTVNVGSKAVALTTFSCDAQHSFVHADDDPTPTSIAPAAPVPTTDVCGVISGPGSNVCGDSGTLPPVTEDCATIMDAITILNGSGIGRTAPTFGVAPGHAQTLTFGTCRFFFENDSPLPMSNCWLSFVRGFFIVTL</sequence>
<organism evidence="2 3">
    <name type="scientific">Trametes pubescens</name>
    <name type="common">White-rot fungus</name>
    <dbReference type="NCBI Taxonomy" id="154538"/>
    <lineage>
        <taxon>Eukaryota</taxon>
        <taxon>Fungi</taxon>
        <taxon>Dikarya</taxon>
        <taxon>Basidiomycota</taxon>
        <taxon>Agaricomycotina</taxon>
        <taxon>Agaricomycetes</taxon>
        <taxon>Polyporales</taxon>
        <taxon>Polyporaceae</taxon>
        <taxon>Trametes</taxon>
    </lineage>
</organism>
<evidence type="ECO:0000313" key="3">
    <source>
        <dbReference type="Proteomes" id="UP000184267"/>
    </source>
</evidence>
<dbReference type="OMA" id="DCATIMD"/>
<feature type="chain" id="PRO_5013199936" description="Secreted protein" evidence="1">
    <location>
        <begin position="28"/>
        <end position="175"/>
    </location>
</feature>
<accession>A0A1M2VI81</accession>
<keyword evidence="1" id="KW-0732">Signal</keyword>